<dbReference type="Proteomes" id="UP000193642">
    <property type="component" value="Unassembled WGS sequence"/>
</dbReference>
<comment type="caution">
    <text evidence="2">The sequence shown here is derived from an EMBL/GenBank/DDBJ whole genome shotgun (WGS) entry which is preliminary data.</text>
</comment>
<dbReference type="InterPro" id="IPR029063">
    <property type="entry name" value="SAM-dependent_MTases_sf"/>
</dbReference>
<dbReference type="PANTHER" id="PTHR43832:SF1">
    <property type="entry name" value="S-ADENOSYL-L-METHIONINE-DEPENDENT METHYLTRANSFERASES SUPERFAMILY PROTEIN"/>
    <property type="match status" value="1"/>
</dbReference>
<evidence type="ECO:0000313" key="3">
    <source>
        <dbReference type="Proteomes" id="UP000193642"/>
    </source>
</evidence>
<accession>A0A1Y2BUI5</accession>
<protein>
    <submittedName>
        <fullName evidence="2">S-adenosyl-L-methionine-dependent methyltransferase</fullName>
    </submittedName>
</protein>
<dbReference type="OrthoDB" id="506498at2759"/>
<dbReference type="Gene3D" id="3.40.50.150">
    <property type="entry name" value="Vaccinia Virus protein VP39"/>
    <property type="match status" value="1"/>
</dbReference>
<keyword evidence="2" id="KW-0489">Methyltransferase</keyword>
<dbReference type="STRING" id="329046.A0A1Y2BUI5"/>
<dbReference type="Pfam" id="PF02353">
    <property type="entry name" value="CMAS"/>
    <property type="match status" value="1"/>
</dbReference>
<evidence type="ECO:0000313" key="2">
    <source>
        <dbReference type="EMBL" id="ORY38406.1"/>
    </source>
</evidence>
<dbReference type="EMBL" id="MCGO01000044">
    <property type="protein sequence ID" value="ORY38406.1"/>
    <property type="molecule type" value="Genomic_DNA"/>
</dbReference>
<sequence length="284" mass="32543">MTVEEPIQEHDSLLLGTEAARNPKAPVPVYEHFLDQGYIPDVLLRLGIRYFLGNTASQFATQPVVQTVQSQQKYIADIKSLTQIALNTKEANEQHYEVPTAFFQTHLGPRMKYSSAFYNYENLPSPDGTVYKAKNLAQAEIAMLDLYVQRADIKDGMSILELGCGWGSLCLYLAERFPNSPVTALSNSHGQRKFINSVAAERGLKNLTIFTGDMNEFEFSEKKEWDRIISIEMFEHMKNYQVLFKKVSKWLVPETGRLFVHVFCHKHVAYDFKVEGEQDTWMAR</sequence>
<organism evidence="2 3">
    <name type="scientific">Rhizoclosmatium globosum</name>
    <dbReference type="NCBI Taxonomy" id="329046"/>
    <lineage>
        <taxon>Eukaryota</taxon>
        <taxon>Fungi</taxon>
        <taxon>Fungi incertae sedis</taxon>
        <taxon>Chytridiomycota</taxon>
        <taxon>Chytridiomycota incertae sedis</taxon>
        <taxon>Chytridiomycetes</taxon>
        <taxon>Chytridiales</taxon>
        <taxon>Chytriomycetaceae</taxon>
        <taxon>Rhizoclosmatium</taxon>
    </lineage>
</organism>
<evidence type="ECO:0000256" key="1">
    <source>
        <dbReference type="ARBA" id="ARBA00010815"/>
    </source>
</evidence>
<dbReference type="GO" id="GO:0032259">
    <property type="term" value="P:methylation"/>
    <property type="evidence" value="ECO:0007669"/>
    <property type="project" value="UniProtKB-KW"/>
</dbReference>
<name>A0A1Y2BUI5_9FUNG</name>
<dbReference type="AlphaFoldDB" id="A0A1Y2BUI5"/>
<gene>
    <name evidence="2" type="ORF">BCR33DRAFT_720772</name>
</gene>
<keyword evidence="2" id="KW-0808">Transferase</keyword>
<dbReference type="PANTHER" id="PTHR43832">
    <property type="match status" value="1"/>
</dbReference>
<keyword evidence="3" id="KW-1185">Reference proteome</keyword>
<dbReference type="CDD" id="cd02440">
    <property type="entry name" value="AdoMet_MTases"/>
    <property type="match status" value="1"/>
</dbReference>
<proteinExistence type="inferred from homology"/>
<reference evidence="2 3" key="1">
    <citation type="submission" date="2016-07" db="EMBL/GenBank/DDBJ databases">
        <title>Pervasive Adenine N6-methylation of Active Genes in Fungi.</title>
        <authorList>
            <consortium name="DOE Joint Genome Institute"/>
            <person name="Mondo S.J."/>
            <person name="Dannebaum R.O."/>
            <person name="Kuo R.C."/>
            <person name="Labutti K."/>
            <person name="Haridas S."/>
            <person name="Kuo A."/>
            <person name="Salamov A."/>
            <person name="Ahrendt S.R."/>
            <person name="Lipzen A."/>
            <person name="Sullivan W."/>
            <person name="Andreopoulos W.B."/>
            <person name="Clum A."/>
            <person name="Lindquist E."/>
            <person name="Daum C."/>
            <person name="Ramamoorthy G.K."/>
            <person name="Gryganskyi A."/>
            <person name="Culley D."/>
            <person name="Magnuson J.K."/>
            <person name="James T.Y."/>
            <person name="O'Malley M.A."/>
            <person name="Stajich J.E."/>
            <person name="Spatafora J.W."/>
            <person name="Visel A."/>
            <person name="Grigoriev I.V."/>
        </authorList>
    </citation>
    <scope>NUCLEOTIDE SEQUENCE [LARGE SCALE GENOMIC DNA]</scope>
    <source>
        <strain evidence="2 3">JEL800</strain>
    </source>
</reference>
<comment type="similarity">
    <text evidence="1">Belongs to the CFA/CMAS family.</text>
</comment>
<dbReference type="SUPFAM" id="SSF53335">
    <property type="entry name" value="S-adenosyl-L-methionine-dependent methyltransferases"/>
    <property type="match status" value="1"/>
</dbReference>
<dbReference type="GO" id="GO:0008168">
    <property type="term" value="F:methyltransferase activity"/>
    <property type="evidence" value="ECO:0007669"/>
    <property type="project" value="UniProtKB-KW"/>
</dbReference>